<dbReference type="AlphaFoldDB" id="A0A6A4HY28"/>
<sequence length="115" mass="13038">DSSSILCTRCLSQIHRLSNLPVDGFYQYIRSRARAGADISCDLPRINAFLEVVPENLTRYDRTTAELERLLSGLQKHQSDGYRQKCLHESSHSIVRTGTVTIYHCHLSTWALSST</sequence>
<organism evidence="1 2">
    <name type="scientific">Gymnopus androsaceus JB14</name>
    <dbReference type="NCBI Taxonomy" id="1447944"/>
    <lineage>
        <taxon>Eukaryota</taxon>
        <taxon>Fungi</taxon>
        <taxon>Dikarya</taxon>
        <taxon>Basidiomycota</taxon>
        <taxon>Agaricomycotina</taxon>
        <taxon>Agaricomycetes</taxon>
        <taxon>Agaricomycetidae</taxon>
        <taxon>Agaricales</taxon>
        <taxon>Marasmiineae</taxon>
        <taxon>Omphalotaceae</taxon>
        <taxon>Gymnopus</taxon>
    </lineage>
</organism>
<accession>A0A6A4HY28</accession>
<keyword evidence="2" id="KW-1185">Reference proteome</keyword>
<evidence type="ECO:0000313" key="1">
    <source>
        <dbReference type="EMBL" id="KAE9402931.1"/>
    </source>
</evidence>
<feature type="non-terminal residue" evidence="1">
    <location>
        <position position="1"/>
    </location>
</feature>
<evidence type="ECO:0000313" key="2">
    <source>
        <dbReference type="Proteomes" id="UP000799118"/>
    </source>
</evidence>
<dbReference type="EMBL" id="ML769430">
    <property type="protein sequence ID" value="KAE9402931.1"/>
    <property type="molecule type" value="Genomic_DNA"/>
</dbReference>
<proteinExistence type="predicted"/>
<protein>
    <submittedName>
        <fullName evidence="1">Uncharacterized protein</fullName>
    </submittedName>
</protein>
<gene>
    <name evidence="1" type="ORF">BT96DRAFT_1017326</name>
</gene>
<dbReference type="Proteomes" id="UP000799118">
    <property type="component" value="Unassembled WGS sequence"/>
</dbReference>
<reference evidence="1" key="1">
    <citation type="journal article" date="2019" name="Environ. Microbiol.">
        <title>Fungal ecological strategies reflected in gene transcription - a case study of two litter decomposers.</title>
        <authorList>
            <person name="Barbi F."/>
            <person name="Kohler A."/>
            <person name="Barry K."/>
            <person name="Baskaran P."/>
            <person name="Daum C."/>
            <person name="Fauchery L."/>
            <person name="Ihrmark K."/>
            <person name="Kuo A."/>
            <person name="LaButti K."/>
            <person name="Lipzen A."/>
            <person name="Morin E."/>
            <person name="Grigoriev I.V."/>
            <person name="Henrissat B."/>
            <person name="Lindahl B."/>
            <person name="Martin F."/>
        </authorList>
    </citation>
    <scope>NUCLEOTIDE SEQUENCE</scope>
    <source>
        <strain evidence="1">JB14</strain>
    </source>
</reference>
<name>A0A6A4HY28_9AGAR</name>
<feature type="non-terminal residue" evidence="1">
    <location>
        <position position="115"/>
    </location>
</feature>